<dbReference type="Proteomes" id="UP000214746">
    <property type="component" value="Unassembled WGS sequence"/>
</dbReference>
<name>A0A2W1NMC6_PAEXE</name>
<sequence length="131" mass="14493">MAAKLTPHIYSEDARTQAEFYKNALGGEILAIHTAEQMPGMPEELQNKVMHLHLVVAGGNDLLLADVFQPNNQGQSISLTVTFDTEAEARDAFTNMSAGGIVKSPFDKQQWGSYYGEVDDKFGIKWSIMTR</sequence>
<dbReference type="EMBL" id="NHRJ02000025">
    <property type="protein sequence ID" value="PZE19006.1"/>
    <property type="molecule type" value="Genomic_DNA"/>
</dbReference>
<dbReference type="OrthoDB" id="9795306at2"/>
<dbReference type="CDD" id="cd06588">
    <property type="entry name" value="PhnB_like"/>
    <property type="match status" value="1"/>
</dbReference>
<evidence type="ECO:0000313" key="2">
    <source>
        <dbReference type="EMBL" id="PZE19006.1"/>
    </source>
</evidence>
<gene>
    <name evidence="2" type="ORF">CBW46_020820</name>
</gene>
<dbReference type="InterPro" id="IPR028973">
    <property type="entry name" value="PhnB-like"/>
</dbReference>
<dbReference type="AlphaFoldDB" id="A0A2W1NMC6"/>
<reference evidence="2" key="1">
    <citation type="submission" date="2018-06" db="EMBL/GenBank/DDBJ databases">
        <title>Paenibacillus xerothermodurans sp. nov. an extremely dry heat resistant spore forming bacterium isolated from the soil of Cape Canaveral, Florida.</title>
        <authorList>
            <person name="Seuylemezian A."/>
            <person name="Kaur N."/>
            <person name="Patil P."/>
            <person name="Patil P."/>
            <person name="Mayilraj S."/>
            <person name="Vaishampayan P."/>
        </authorList>
    </citation>
    <scope>NUCLEOTIDE SEQUENCE [LARGE SCALE GENOMIC DNA]</scope>
    <source>
        <strain evidence="2">ATCC 27380</strain>
    </source>
</reference>
<keyword evidence="3" id="KW-1185">Reference proteome</keyword>
<dbReference type="RefSeq" id="WP_089201875.1">
    <property type="nucleotide sequence ID" value="NZ_NHRJ02000025.1"/>
</dbReference>
<dbReference type="Gene3D" id="3.10.180.10">
    <property type="entry name" value="2,3-Dihydroxybiphenyl 1,2-Dioxygenase, domain 1"/>
    <property type="match status" value="1"/>
</dbReference>
<dbReference type="PANTHER" id="PTHR33990:SF1">
    <property type="entry name" value="PROTEIN YJDN"/>
    <property type="match status" value="1"/>
</dbReference>
<proteinExistence type="predicted"/>
<evidence type="ECO:0000313" key="3">
    <source>
        <dbReference type="Proteomes" id="UP000214746"/>
    </source>
</evidence>
<dbReference type="PANTHER" id="PTHR33990">
    <property type="entry name" value="PROTEIN YJDN-RELATED"/>
    <property type="match status" value="1"/>
</dbReference>
<comment type="caution">
    <text evidence="2">The sequence shown here is derived from an EMBL/GenBank/DDBJ whole genome shotgun (WGS) entry which is preliminary data.</text>
</comment>
<accession>A0A2W1NMC6</accession>
<feature type="domain" description="PhnB-like" evidence="1">
    <location>
        <begin position="5"/>
        <end position="128"/>
    </location>
</feature>
<dbReference type="InterPro" id="IPR029068">
    <property type="entry name" value="Glyas_Bleomycin-R_OHBP_Dase"/>
</dbReference>
<protein>
    <submittedName>
        <fullName evidence="2">VOC family protein</fullName>
    </submittedName>
</protein>
<dbReference type="SUPFAM" id="SSF54593">
    <property type="entry name" value="Glyoxalase/Bleomycin resistance protein/Dihydroxybiphenyl dioxygenase"/>
    <property type="match status" value="1"/>
</dbReference>
<dbReference type="Pfam" id="PF06983">
    <property type="entry name" value="3-dmu-9_3-mt"/>
    <property type="match status" value="1"/>
</dbReference>
<evidence type="ECO:0000259" key="1">
    <source>
        <dbReference type="Pfam" id="PF06983"/>
    </source>
</evidence>
<organism evidence="2 3">
    <name type="scientific">Paenibacillus xerothermodurans</name>
    <dbReference type="NCBI Taxonomy" id="1977292"/>
    <lineage>
        <taxon>Bacteria</taxon>
        <taxon>Bacillati</taxon>
        <taxon>Bacillota</taxon>
        <taxon>Bacilli</taxon>
        <taxon>Bacillales</taxon>
        <taxon>Paenibacillaceae</taxon>
        <taxon>Paenibacillus</taxon>
    </lineage>
</organism>